<protein>
    <recommendedName>
        <fullName evidence="1">Peptidase C39-like domain-containing protein</fullName>
    </recommendedName>
</protein>
<accession>A0A6L5YR16</accession>
<sequence>MKKKDNENPVVVVDNREKRRIRARKRARKRKIVTALAIIAALLAGYAAGRYQYLVKEAFAGEKVAAKDQNTDVVQDTSAVEQVQEPQTESAELSGYDPAYEPAELVDYGVEVQTPVDYSLYEALKVIRSREDVDERYSKILEDPSIYPQKMLINLANNPEELDFVYNYPQDSSDNSHAVLSAEELTGKCPLFLQWDRRWGYLAYGYEDEKEDGENVDSNIAISGCGPTALAMVIVGLTGDTSVTPATVADYAMNNGHYMNGTGTAWSLMLEGAEAFGLTSERSGINPTTMKKELDKGAFLIFSMQQGDFTTGGHFIVVYGYDENGFYINDPNCVARSHVQWTYDQLAGQIKGVWSLKKGA</sequence>
<dbReference type="Pfam" id="PF13529">
    <property type="entry name" value="Peptidase_C39_2"/>
    <property type="match status" value="1"/>
</dbReference>
<evidence type="ECO:0000259" key="1">
    <source>
        <dbReference type="Pfam" id="PF13529"/>
    </source>
</evidence>
<dbReference type="AlphaFoldDB" id="A0A6L5YR16"/>
<evidence type="ECO:0000313" key="2">
    <source>
        <dbReference type="EMBL" id="MST74336.1"/>
    </source>
</evidence>
<gene>
    <name evidence="2" type="ORF">FYJ75_04705</name>
</gene>
<proteinExistence type="predicted"/>
<dbReference type="RefSeq" id="WP_154429304.1">
    <property type="nucleotide sequence ID" value="NZ_VUNI01000005.1"/>
</dbReference>
<name>A0A6L5YR16_9FIRM</name>
<comment type="caution">
    <text evidence="2">The sequence shown here is derived from an EMBL/GenBank/DDBJ whole genome shotgun (WGS) entry which is preliminary data.</text>
</comment>
<dbReference type="InterPro" id="IPR039564">
    <property type="entry name" value="Peptidase_C39-like"/>
</dbReference>
<evidence type="ECO:0000313" key="3">
    <source>
        <dbReference type="Proteomes" id="UP000474024"/>
    </source>
</evidence>
<keyword evidence="3" id="KW-1185">Reference proteome</keyword>
<dbReference type="Gene3D" id="3.90.70.10">
    <property type="entry name" value="Cysteine proteinases"/>
    <property type="match status" value="1"/>
</dbReference>
<feature type="domain" description="Peptidase C39-like" evidence="1">
    <location>
        <begin position="190"/>
        <end position="332"/>
    </location>
</feature>
<dbReference type="Proteomes" id="UP000474024">
    <property type="component" value="Unassembled WGS sequence"/>
</dbReference>
<reference evidence="2 3" key="1">
    <citation type="submission" date="2019-08" db="EMBL/GenBank/DDBJ databases">
        <title>In-depth cultivation of the pig gut microbiome towards novel bacterial diversity and tailored functional studies.</title>
        <authorList>
            <person name="Wylensek D."/>
            <person name="Hitch T.C.A."/>
            <person name="Clavel T."/>
        </authorList>
    </citation>
    <scope>NUCLEOTIDE SEQUENCE [LARGE SCALE GENOMIC DNA]</scope>
    <source>
        <strain evidence="2 3">MUC/MUC-530-WT-4D</strain>
    </source>
</reference>
<organism evidence="2 3">
    <name type="scientific">Roseburia porci</name>
    <dbReference type="NCBI Taxonomy" id="2605790"/>
    <lineage>
        <taxon>Bacteria</taxon>
        <taxon>Bacillati</taxon>
        <taxon>Bacillota</taxon>
        <taxon>Clostridia</taxon>
        <taxon>Lachnospirales</taxon>
        <taxon>Lachnospiraceae</taxon>
        <taxon>Roseburia</taxon>
    </lineage>
</organism>
<dbReference type="EMBL" id="VUNI01000005">
    <property type="protein sequence ID" value="MST74336.1"/>
    <property type="molecule type" value="Genomic_DNA"/>
</dbReference>